<dbReference type="HOGENOM" id="CLU_362498_0_0_1"/>
<reference key="2">
    <citation type="submission" date="2011-08" db="EMBL/GenBank/DDBJ databases">
        <title>Genome sequence of Naumovozyma castellii.</title>
        <authorList>
            <person name="Gordon J.L."/>
            <person name="Armisen D."/>
            <person name="Proux-Wera E."/>
            <person name="OhEigeartaigh S.S."/>
            <person name="Byrne K.P."/>
            <person name="Wolfe K.H."/>
        </authorList>
    </citation>
    <scope>NUCLEOTIDE SEQUENCE</scope>
    <source>
        <strain>Type strain:CBS 4309</strain>
    </source>
</reference>
<evidence type="ECO:0000256" key="1">
    <source>
        <dbReference type="SAM" id="MobiDB-lite"/>
    </source>
</evidence>
<dbReference type="EMBL" id="HE576752">
    <property type="protein sequence ID" value="CCC67200.1"/>
    <property type="molecule type" value="Genomic_DNA"/>
</dbReference>
<dbReference type="AlphaFoldDB" id="G0V6V4"/>
<organism evidence="2 3">
    <name type="scientific">Naumovozyma castellii</name>
    <name type="common">Yeast</name>
    <name type="synonym">Saccharomyces castellii</name>
    <dbReference type="NCBI Taxonomy" id="27288"/>
    <lineage>
        <taxon>Eukaryota</taxon>
        <taxon>Fungi</taxon>
        <taxon>Dikarya</taxon>
        <taxon>Ascomycota</taxon>
        <taxon>Saccharomycotina</taxon>
        <taxon>Saccharomycetes</taxon>
        <taxon>Saccharomycetales</taxon>
        <taxon>Saccharomycetaceae</taxon>
        <taxon>Naumovozyma</taxon>
    </lineage>
</organism>
<dbReference type="SUPFAM" id="SSF53098">
    <property type="entry name" value="Ribonuclease H-like"/>
    <property type="match status" value="1"/>
</dbReference>
<protein>
    <recommendedName>
        <fullName evidence="4">HAT C-terminal dimerisation domain-containing protein</fullName>
    </recommendedName>
</protein>
<gene>
    <name evidence="2" type="primary">NCAS0A06420</name>
    <name evidence="2" type="ordered locus">NCAS_0A06420</name>
</gene>
<reference evidence="2 3" key="1">
    <citation type="journal article" date="2011" name="Proc. Natl. Acad. Sci. U.S.A.">
        <title>Evolutionary erosion of yeast sex chromosomes by mating-type switching accidents.</title>
        <authorList>
            <person name="Gordon J.L."/>
            <person name="Armisen D."/>
            <person name="Proux-Wera E."/>
            <person name="Oheigeartaigh S.S."/>
            <person name="Byrne K.P."/>
            <person name="Wolfe K.H."/>
        </authorList>
    </citation>
    <scope>NUCLEOTIDE SEQUENCE [LARGE SCALE GENOMIC DNA]</scope>
    <source>
        <strain evidence="3">ATCC 76901 / BCRC 22586 / CBS 4309 / NBRC 1992 / NRRL Y-12630</strain>
    </source>
</reference>
<name>G0V6V4_NAUCA</name>
<dbReference type="PANTHER" id="PTHR46169">
    <property type="entry name" value="DNA REPLICATION-RELATED ELEMENT FACTOR, ISOFORM A"/>
    <property type="match status" value="1"/>
</dbReference>
<dbReference type="RefSeq" id="XP_003673583.1">
    <property type="nucleotide sequence ID" value="XM_003673535.1"/>
</dbReference>
<dbReference type="Proteomes" id="UP000001640">
    <property type="component" value="Chromosome 1"/>
</dbReference>
<evidence type="ECO:0000313" key="2">
    <source>
        <dbReference type="EMBL" id="CCC67200.1"/>
    </source>
</evidence>
<dbReference type="GeneID" id="96900681"/>
<feature type="compositionally biased region" description="Polar residues" evidence="1">
    <location>
        <begin position="33"/>
        <end position="44"/>
    </location>
</feature>
<feature type="compositionally biased region" description="Polar residues" evidence="1">
    <location>
        <begin position="1"/>
        <end position="24"/>
    </location>
</feature>
<evidence type="ECO:0008006" key="4">
    <source>
        <dbReference type="Google" id="ProtNLM"/>
    </source>
</evidence>
<dbReference type="InterPro" id="IPR052717">
    <property type="entry name" value="Vacuolar_transposase_reg"/>
</dbReference>
<dbReference type="KEGG" id="ncs:NCAS_0A06420"/>
<sequence>MEEPTSFENVLGESSQDICTLTDSTPRKKKQKVSANYTPISNHPKTSKSDKRSSLSEYRKKPSKFDETIALTLTLNLSLNWLADKSLRRQFNRLYENDNGYKTAGPKDNLTLNPISLSIAIGNKVKEINYFWRRELLSSEYVLNQKLYVREVNQESLKISILQRIEDLRDVTFLSLVFDHWPNYKMGNFSGVTLVTYDEMRNTLCPFLLQMAPLSSHTTDAIGTQLDNITQDFPGLKSLTVAMSTDNAANILKTPKGLEKLNKLNDRFLGHVPCLLQSINRVNGTLFESSEEGRDDIRSYMESRLMEKYALECQLQEDGSKIGNYTADSFFESLQKTQNIDDELTYFLSGDKILRKNNELAYEIKTSFIKKEIFNSHCQKHQIAHADNDLRLKSYCITRWVSAIDTLQRIKLLKPVLTDLGNDQTFVTKFTKEDFALADDLLKFIEPFQVLCETLSRDNCTVKFAIPLLLHYKILMEQNDIEHLKSNSVNFQHTKHLTQFTEKMKKYYHKYTENKVCEISSFLCINFVNSKFWPAKYPGRGADGKKTSFIAEMLSKKISEAIIPFLNVHYNKEDDFENQVVDPNSSFIAGFDDTVDQGSIGAIDNSEEVGAGNDTTFNKESIRTDLEQLIFEEIIEYCAKADQERRNCVKEFAQTNKFPSMERFKWKCSTIVGADNIFWKKFGANFPILSFANRLFRNIPASSIYVERLFGVASMIDAKKKSQQSNKMLENLCILKSFRSNISLEEINLATCNLKDAIEVTVAFSDSEEDD</sequence>
<feature type="region of interest" description="Disordered" evidence="1">
    <location>
        <begin position="1"/>
        <end position="59"/>
    </location>
</feature>
<feature type="compositionally biased region" description="Basic and acidic residues" evidence="1">
    <location>
        <begin position="47"/>
        <end position="59"/>
    </location>
</feature>
<keyword evidence="3" id="KW-1185">Reference proteome</keyword>
<accession>G0V6V4</accession>
<dbReference type="InParanoid" id="G0V6V4"/>
<dbReference type="InterPro" id="IPR012337">
    <property type="entry name" value="RNaseH-like_sf"/>
</dbReference>
<proteinExistence type="predicted"/>
<evidence type="ECO:0000313" key="3">
    <source>
        <dbReference type="Proteomes" id="UP000001640"/>
    </source>
</evidence>